<comment type="catalytic activity">
    <reaction evidence="17">
        <text>D-galactose(in) = D-galactose(out)</text>
        <dbReference type="Rhea" id="RHEA:34915"/>
        <dbReference type="ChEBI" id="CHEBI:4139"/>
    </reaction>
    <physiologicalReaction direction="right-to-left" evidence="17">
        <dbReference type="Rhea" id="RHEA:34917"/>
    </physiologicalReaction>
</comment>
<dbReference type="GO" id="GO:0005509">
    <property type="term" value="F:calcium ion binding"/>
    <property type="evidence" value="ECO:0007669"/>
    <property type="project" value="InterPro"/>
</dbReference>
<dbReference type="InterPro" id="IPR045263">
    <property type="entry name" value="GLUT"/>
</dbReference>
<dbReference type="PRINTS" id="PR00171">
    <property type="entry name" value="SUGRTRNSPORT"/>
</dbReference>
<dbReference type="PROSITE" id="PS50222">
    <property type="entry name" value="EF_HAND_2"/>
    <property type="match status" value="3"/>
</dbReference>
<evidence type="ECO:0000256" key="21">
    <source>
        <dbReference type="ARBA" id="ARBA00044668"/>
    </source>
</evidence>
<dbReference type="OrthoDB" id="6612291at2759"/>
<proteinExistence type="inferred from homology"/>
<comment type="catalytic activity">
    <reaction evidence="20">
        <text>D-mannose(out) = D-mannose(in)</text>
        <dbReference type="Rhea" id="RHEA:78391"/>
        <dbReference type="ChEBI" id="CHEBI:4208"/>
    </reaction>
    <physiologicalReaction direction="left-to-right" evidence="20">
        <dbReference type="Rhea" id="RHEA:78392"/>
    </physiologicalReaction>
</comment>
<feature type="transmembrane region" description="Helical" evidence="25">
    <location>
        <begin position="1457"/>
        <end position="1479"/>
    </location>
</feature>
<dbReference type="Pfam" id="PF07019">
    <property type="entry name" value="EMC6"/>
    <property type="match status" value="1"/>
</dbReference>
<dbReference type="PANTHER" id="PTHR23503">
    <property type="entry name" value="SOLUTE CARRIER FAMILY 2"/>
    <property type="match status" value="1"/>
</dbReference>
<keyword evidence="30" id="KW-1185">Reference proteome</keyword>
<dbReference type="InterPro" id="IPR003663">
    <property type="entry name" value="Sugar/inositol_transpt"/>
</dbReference>
<feature type="transmembrane region" description="Helical" evidence="25">
    <location>
        <begin position="169"/>
        <end position="189"/>
    </location>
</feature>
<dbReference type="Pfam" id="PF13499">
    <property type="entry name" value="EF-hand_7"/>
    <property type="match status" value="1"/>
</dbReference>
<comment type="similarity">
    <text evidence="3">Belongs to the FUN14 family.</text>
</comment>
<dbReference type="FunFam" id="1.10.510.10:FF:000571">
    <property type="entry name" value="Maternal embryonic leucine zipper kinase"/>
    <property type="match status" value="1"/>
</dbReference>
<evidence type="ECO:0000256" key="14">
    <source>
        <dbReference type="ARBA" id="ARBA00022989"/>
    </source>
</evidence>
<dbReference type="PROSITE" id="PS50850">
    <property type="entry name" value="MFS"/>
    <property type="match status" value="1"/>
</dbReference>
<feature type="domain" description="EF-hand" evidence="27">
    <location>
        <begin position="745"/>
        <end position="780"/>
    </location>
</feature>
<evidence type="ECO:0000256" key="2">
    <source>
        <dbReference type="ARBA" id="ARBA00004651"/>
    </source>
</evidence>
<keyword evidence="10 24" id="KW-0547">Nucleotide-binding</keyword>
<dbReference type="EMBL" id="CAIX01000235">
    <property type="protein sequence ID" value="CCI48593.1"/>
    <property type="molecule type" value="Genomic_DNA"/>
</dbReference>
<feature type="transmembrane region" description="Helical" evidence="25">
    <location>
        <begin position="881"/>
        <end position="902"/>
    </location>
</feature>
<evidence type="ECO:0000259" key="28">
    <source>
        <dbReference type="PROSITE" id="PS50850"/>
    </source>
</evidence>
<feature type="transmembrane region" description="Helical" evidence="25">
    <location>
        <begin position="411"/>
        <end position="431"/>
    </location>
</feature>
<evidence type="ECO:0000256" key="25">
    <source>
        <dbReference type="SAM" id="Phobius"/>
    </source>
</evidence>
<feature type="transmembrane region" description="Helical" evidence="25">
    <location>
        <begin position="230"/>
        <end position="251"/>
    </location>
</feature>
<dbReference type="GO" id="GO:0005886">
    <property type="term" value="C:plasma membrane"/>
    <property type="evidence" value="ECO:0007669"/>
    <property type="project" value="UniProtKB-SubCell"/>
</dbReference>
<feature type="transmembrane region" description="Helical" evidence="25">
    <location>
        <begin position="295"/>
        <end position="314"/>
    </location>
</feature>
<keyword evidence="12" id="KW-0106">Calcium</keyword>
<feature type="transmembrane region" description="Helical" evidence="25">
    <location>
        <begin position="263"/>
        <end position="283"/>
    </location>
</feature>
<comment type="catalytic activity">
    <reaction evidence="21">
        <text>D-glucosamine(out) = D-glucosamine(in)</text>
        <dbReference type="Rhea" id="RHEA:78423"/>
        <dbReference type="ChEBI" id="CHEBI:58723"/>
    </reaction>
    <physiologicalReaction direction="left-to-right" evidence="21">
        <dbReference type="Rhea" id="RHEA:78424"/>
    </physiologicalReaction>
</comment>
<dbReference type="Gene3D" id="3.30.200.20">
    <property type="entry name" value="Phosphorylase Kinase, domain 1"/>
    <property type="match status" value="1"/>
</dbReference>
<evidence type="ECO:0000256" key="18">
    <source>
        <dbReference type="ARBA" id="ARBA00044648"/>
    </source>
</evidence>
<evidence type="ECO:0000256" key="5">
    <source>
        <dbReference type="ARBA" id="ARBA00011738"/>
    </source>
</evidence>
<dbReference type="PROSITE" id="PS00108">
    <property type="entry name" value="PROTEIN_KINASE_ST"/>
    <property type="match status" value="1"/>
</dbReference>
<organism evidence="29 30">
    <name type="scientific">Albugo candida</name>
    <dbReference type="NCBI Taxonomy" id="65357"/>
    <lineage>
        <taxon>Eukaryota</taxon>
        <taxon>Sar</taxon>
        <taxon>Stramenopiles</taxon>
        <taxon>Oomycota</taxon>
        <taxon>Peronosporomycetes</taxon>
        <taxon>Albuginales</taxon>
        <taxon>Albuginaceae</taxon>
        <taxon>Albugo</taxon>
    </lineage>
</organism>
<feature type="domain" description="Major facilitator superfamily (MFS) profile" evidence="28">
    <location>
        <begin position="136"/>
        <end position="558"/>
    </location>
</feature>
<evidence type="ECO:0000259" key="27">
    <source>
        <dbReference type="PROSITE" id="PS50222"/>
    </source>
</evidence>
<dbReference type="SUPFAM" id="SSF56112">
    <property type="entry name" value="Protein kinase-like (PK-like)"/>
    <property type="match status" value="1"/>
</dbReference>
<evidence type="ECO:0000259" key="26">
    <source>
        <dbReference type="PROSITE" id="PS50011"/>
    </source>
</evidence>
<dbReference type="InterPro" id="IPR005828">
    <property type="entry name" value="MFS_sugar_transport-like"/>
</dbReference>
<evidence type="ECO:0000256" key="19">
    <source>
        <dbReference type="ARBA" id="ARBA00044656"/>
    </source>
</evidence>
<evidence type="ECO:0000256" key="10">
    <source>
        <dbReference type="ARBA" id="ARBA00022741"/>
    </source>
</evidence>
<feature type="transmembrane region" description="Helical" evidence="25">
    <location>
        <begin position="536"/>
        <end position="554"/>
    </location>
</feature>
<evidence type="ECO:0000256" key="24">
    <source>
        <dbReference type="PROSITE-ProRule" id="PRU10141"/>
    </source>
</evidence>
<reference evidence="29 30" key="1">
    <citation type="submission" date="2012-05" db="EMBL/GenBank/DDBJ databases">
        <title>Recombination and specialization in a pathogen metapopulation.</title>
        <authorList>
            <person name="Gardiner A."/>
            <person name="Kemen E."/>
            <person name="Schultz-Larsen T."/>
            <person name="MacLean D."/>
            <person name="Van Oosterhout C."/>
            <person name="Jones J.D.G."/>
        </authorList>
    </citation>
    <scope>NUCLEOTIDE SEQUENCE [LARGE SCALE GENOMIC DNA]</scope>
    <source>
        <strain evidence="29 30">Ac Nc2</strain>
    </source>
</reference>
<dbReference type="Gene3D" id="1.20.1250.20">
    <property type="entry name" value="MFS general substrate transporter like domains"/>
    <property type="match status" value="1"/>
</dbReference>
<dbReference type="PROSITE" id="PS00107">
    <property type="entry name" value="PROTEIN_KINASE_ATP"/>
    <property type="match status" value="1"/>
</dbReference>
<dbReference type="InterPro" id="IPR018247">
    <property type="entry name" value="EF_Hand_1_Ca_BS"/>
</dbReference>
<dbReference type="PROSITE" id="PS00018">
    <property type="entry name" value="EF_HAND_1"/>
    <property type="match status" value="1"/>
</dbReference>
<dbReference type="InterPro" id="IPR005829">
    <property type="entry name" value="Sugar_transporter_CS"/>
</dbReference>
<feature type="transmembrane region" description="Helical" evidence="25">
    <location>
        <begin position="440"/>
        <end position="463"/>
    </location>
</feature>
<dbReference type="InterPro" id="IPR008271">
    <property type="entry name" value="Ser/Thr_kinase_AS"/>
</dbReference>
<accession>A0A024GQF1</accession>
<dbReference type="CDD" id="cd05117">
    <property type="entry name" value="STKc_CAMK"/>
    <property type="match status" value="1"/>
</dbReference>
<feature type="transmembrane region" description="Helical" evidence="25">
    <location>
        <begin position="783"/>
        <end position="802"/>
    </location>
</feature>
<feature type="transmembrane region" description="Helical" evidence="25">
    <location>
        <begin position="721"/>
        <end position="741"/>
    </location>
</feature>
<comment type="catalytic activity">
    <reaction evidence="18">
        <text>D-glucose(out) = D-glucose(in)</text>
        <dbReference type="Rhea" id="RHEA:60376"/>
        <dbReference type="ChEBI" id="CHEBI:4167"/>
    </reaction>
    <physiologicalReaction direction="left-to-right" evidence="18">
        <dbReference type="Rhea" id="RHEA:60377"/>
    </physiologicalReaction>
</comment>
<dbReference type="Pfam" id="PF00069">
    <property type="entry name" value="Pkinase"/>
    <property type="match status" value="1"/>
</dbReference>
<dbReference type="SMART" id="SM00054">
    <property type="entry name" value="EFh"/>
    <property type="match status" value="4"/>
</dbReference>
<dbReference type="PANTHER" id="PTHR23503:SF8">
    <property type="entry name" value="FACILITATED GLUCOSE TRANSPORTER PROTEIN 1"/>
    <property type="match status" value="1"/>
</dbReference>
<evidence type="ECO:0000256" key="4">
    <source>
        <dbReference type="ARBA" id="ARBA00009436"/>
    </source>
</evidence>
<dbReference type="PROSITE" id="PS00217">
    <property type="entry name" value="SUGAR_TRANSPORT_2"/>
    <property type="match status" value="1"/>
</dbReference>
<comment type="subcellular location">
    <subcellularLocation>
        <location evidence="2">Cell membrane</location>
        <topology evidence="2">Multi-pass membrane protein</topology>
    </subcellularLocation>
    <subcellularLocation>
        <location evidence="1">Endoplasmic reticulum membrane</location>
        <topology evidence="1">Multi-pass membrane protein</topology>
    </subcellularLocation>
</comment>
<keyword evidence="6" id="KW-0813">Transport</keyword>
<dbReference type="InterPro" id="IPR017441">
    <property type="entry name" value="Protein_kinase_ATP_BS"/>
</dbReference>
<evidence type="ECO:0000256" key="13">
    <source>
        <dbReference type="ARBA" id="ARBA00022840"/>
    </source>
</evidence>
<dbReference type="InterPro" id="IPR000719">
    <property type="entry name" value="Prot_kinase_dom"/>
</dbReference>
<evidence type="ECO:0000256" key="11">
    <source>
        <dbReference type="ARBA" id="ARBA00022824"/>
    </source>
</evidence>
<dbReference type="SUPFAM" id="SSF47473">
    <property type="entry name" value="EF-hand"/>
    <property type="match status" value="1"/>
</dbReference>
<evidence type="ECO:0000256" key="12">
    <source>
        <dbReference type="ARBA" id="ARBA00022837"/>
    </source>
</evidence>
<dbReference type="GO" id="GO:0005789">
    <property type="term" value="C:endoplasmic reticulum membrane"/>
    <property type="evidence" value="ECO:0007669"/>
    <property type="project" value="UniProtKB-SubCell"/>
</dbReference>
<sequence>MYETNTMTIGDKKLSAMHAAQLSNYMQHSQSEVALGTQNGSWADLKHAESLKKRSNTAQNLLFYVEEQKRLYQELPFMAIPGLRRHSFQRERKFTNLKSRTSWGSFTNLVQRGEEQPLLSENEFLEPGYTWPLLSSCCVALMSAFQFGYNTGVTGAINPDIVFPGHTAMEWAITVSIFAIGGPIGSISAGHMSTTLGRKKALLIGSVLFVLAGLIMALACNIYMLIIGRFVVGFASGAVSVVVPLYLGELAPPNLRGALGTGYQFAMVIGILAADILAFGYSAPSEGVRHPGWRVLMGFTLVPAILQILLSSLLTESPRWLLSKNKPKEAAEILRRLRGTNDVYEEIDSICSASDNESSGMGFWAVLKDTSVRNSLIIGIALQLAQQFSGINAVMYYASSFFKNVGLQDPLVGATLVGAINVISTGVALVLMDTAGRRPLLIYSAGGMILSSFVLTLGLLKVLPFTNMVSVGGVLCFVWFFEIGLGPIPWLIVAEMCPPKPRPTAMSLATMVNWLSSFIVGLVFPTLQIELDQYSFVPFGVCLVFSLLFILKYVPETKGKTVAEIQMELQEKQLQVTKLSNNVSGQANVCMLRRSCALLGRKQPFVSHNCKQTFKPSLGALFICTSGVTLAGITYSTETQNAAKKEDDKRTCADDDDFVKKVNDAISSLIKSVKDEDLSEQLSRLQRQLNDFLSSGRGGQVSFGFLMGVCSGLALKKLSKVGAIALGALFVLLQCASYSGYVDVNYKKMERDMMQMLDLNKDGQFDAKDINEIYQLILRTLQFNLPAGSGFAIGFAVGFRSGKTMGKDVEFLLMENVQNNAKVIEFCHTSMCVVSGCISGIIGLTGLTGFAFMLMLYIVTDLAILLFKMKNNLKTFYNGSLLTFLFDGIFSHGLSFILFWTLAYGLKQLAVNGQAGPQSYSSSNDNLTSDLIQHKYVDDIADSLEFQETIGSGHFGCVKRAISRFSGKEWAVKVVQLQNTMDKESLKNELDILKRLHHPHIVRVIGSCEDSVQLYMIMQLCRGKSLFEHLYQEKRIFTEDEVKRMIRCLLRAIAFLHSNLIIHRDLKLENLLLEQSESIGTLKLCDFGLSTRFKKGEKLVRSLGTIDYIAPEVLEGEYTEKCDLWSVGVICYELLTGISPFRCPTTDETMKKIFDPVLIFHDSIWKKYSSEAICFIKALVREDIHTRLSAEQALEHKWLQETLAPESEEAISLAEQKRILLGNMLHFSACRKIKQTALLSVALGISEAHTQQEIASKVFHSMDTNKNGTLCPAEFSASLIDCKITEREARDLFHRINQSRTGRINFLEFMAAVMDERDIGQNTMREAFGLLDGEHCGRLSMIGLHDVFKHSLLPHEAKEMIQSVDTNGDGYVNFQQFQELFARAEEAVTENESNFTRSFLIQMTVALPNSIANTNLLLVFSLLSIGALLLVLFHPKCTFFFRRRHISLLHHSTVQRVLIWALLLCSTGCLLLGFALELYHSFECPNSKIFQVETQALARFLYEFCREQSVPYWIVFGTLLFVLRHWTQIPAGDTDSDIAIDKSQLLKQFGSISNLTSGIRIAAMEKLQTRSVFVHYIESRELIQIFFTPTLHGPHADMWLYHQEIDHVDGVTTRWMVHTDRTIRAKRLPYDQIFPLLVDESLFLNTPVNLPRNATYLAQAEYGSSFIEPLVTRLECMENVWNGFCFYKDPTRFFSYGLLFCILTFGINFYLIKHVNVHRSISRMERTRIKDVYRI</sequence>
<dbReference type="Gene3D" id="1.10.238.10">
    <property type="entry name" value="EF-hand"/>
    <property type="match status" value="1"/>
</dbReference>
<evidence type="ECO:0000256" key="8">
    <source>
        <dbReference type="ARBA" id="ARBA00022597"/>
    </source>
</evidence>
<dbReference type="InterPro" id="IPR007014">
    <property type="entry name" value="FUN14"/>
</dbReference>
<dbReference type="FunFam" id="1.20.1250.20:FF:000218">
    <property type="entry name" value="facilitated trehalose transporter Tret1"/>
    <property type="match status" value="1"/>
</dbReference>
<dbReference type="InterPro" id="IPR029008">
    <property type="entry name" value="EMC6-like"/>
</dbReference>
<comment type="catalytic activity">
    <reaction evidence="19">
        <text>D-xylose(out) = D-xylose(in)</text>
        <dbReference type="Rhea" id="RHEA:78427"/>
        <dbReference type="ChEBI" id="CHEBI:53455"/>
    </reaction>
    <physiologicalReaction direction="left-to-right" evidence="19">
        <dbReference type="Rhea" id="RHEA:78428"/>
    </physiologicalReaction>
</comment>
<keyword evidence="13 24" id="KW-0067">ATP-binding</keyword>
<evidence type="ECO:0000256" key="20">
    <source>
        <dbReference type="ARBA" id="ARBA00044662"/>
    </source>
</evidence>
<dbReference type="SUPFAM" id="SSF103473">
    <property type="entry name" value="MFS general substrate transporter"/>
    <property type="match status" value="1"/>
</dbReference>
<comment type="caution">
    <text evidence="29">The sequence shown here is derived from an EMBL/GenBank/DDBJ whole genome shotgun (WGS) entry which is preliminary data.</text>
</comment>
<dbReference type="GO" id="GO:0015149">
    <property type="term" value="F:hexose transmembrane transporter activity"/>
    <property type="evidence" value="ECO:0007669"/>
    <property type="project" value="TreeGrafter"/>
</dbReference>
<evidence type="ECO:0000256" key="15">
    <source>
        <dbReference type="ARBA" id="ARBA00023136"/>
    </source>
</evidence>
<evidence type="ECO:0000313" key="29">
    <source>
        <dbReference type="EMBL" id="CCI48593.1"/>
    </source>
</evidence>
<evidence type="ECO:0000256" key="23">
    <source>
        <dbReference type="ARBA" id="ARBA00044780"/>
    </source>
</evidence>
<dbReference type="GO" id="GO:0004672">
    <property type="term" value="F:protein kinase activity"/>
    <property type="evidence" value="ECO:0007669"/>
    <property type="project" value="InterPro"/>
</dbReference>
<feature type="domain" description="Protein kinase" evidence="26">
    <location>
        <begin position="944"/>
        <end position="1199"/>
    </location>
</feature>
<dbReference type="SMART" id="SM00220">
    <property type="entry name" value="S_TKc"/>
    <property type="match status" value="1"/>
</dbReference>
<evidence type="ECO:0000313" key="30">
    <source>
        <dbReference type="Proteomes" id="UP000053237"/>
    </source>
</evidence>
<feature type="binding site" evidence="24">
    <location>
        <position position="973"/>
    </location>
    <ligand>
        <name>ATP</name>
        <dbReference type="ChEBI" id="CHEBI:30616"/>
    </ligand>
</feature>
<dbReference type="PROSITE" id="PS50011">
    <property type="entry name" value="PROTEIN_KINASE_DOM"/>
    <property type="match status" value="1"/>
</dbReference>
<evidence type="ECO:0000256" key="3">
    <source>
        <dbReference type="ARBA" id="ARBA00009160"/>
    </source>
</evidence>
<feature type="transmembrane region" description="Helical" evidence="25">
    <location>
        <begin position="1693"/>
        <end position="1712"/>
    </location>
</feature>
<dbReference type="Proteomes" id="UP000053237">
    <property type="component" value="Unassembled WGS sequence"/>
</dbReference>
<comment type="similarity">
    <text evidence="16">Belongs to the protein kinase superfamily. Ser/Thr protein kinase family. CDPK subfamily.</text>
</comment>
<evidence type="ECO:0000256" key="17">
    <source>
        <dbReference type="ARBA" id="ARBA00044637"/>
    </source>
</evidence>
<dbReference type="Pfam" id="PF04930">
    <property type="entry name" value="FUN14"/>
    <property type="match status" value="1"/>
</dbReference>
<evidence type="ECO:0000256" key="9">
    <source>
        <dbReference type="ARBA" id="ARBA00022692"/>
    </source>
</evidence>
<feature type="transmembrane region" description="Helical" evidence="25">
    <location>
        <begin position="1416"/>
        <end position="1436"/>
    </location>
</feature>
<evidence type="ECO:0000256" key="16">
    <source>
        <dbReference type="ARBA" id="ARBA00024334"/>
    </source>
</evidence>
<comment type="subunit">
    <text evidence="5">Homodimer.</text>
</comment>
<keyword evidence="7" id="KW-1003">Cell membrane</keyword>
<gene>
    <name evidence="29" type="ORF">BN9_097430</name>
</gene>
<dbReference type="InterPro" id="IPR011009">
    <property type="entry name" value="Kinase-like_dom_sf"/>
</dbReference>
<protein>
    <recommendedName>
        <fullName evidence="23">Hexose transporter 1</fullName>
    </recommendedName>
</protein>
<dbReference type="NCBIfam" id="TIGR00879">
    <property type="entry name" value="SP"/>
    <property type="match status" value="1"/>
</dbReference>
<feature type="domain" description="EF-hand" evidence="27">
    <location>
        <begin position="1352"/>
        <end position="1387"/>
    </location>
</feature>
<keyword evidence="8" id="KW-0762">Sugar transport</keyword>
<dbReference type="InterPro" id="IPR036259">
    <property type="entry name" value="MFS_trans_sf"/>
</dbReference>
<comment type="catalytic activity">
    <reaction evidence="22">
        <text>D-fructose(out) = D-fructose(in)</text>
        <dbReference type="Rhea" id="RHEA:60372"/>
        <dbReference type="ChEBI" id="CHEBI:37721"/>
    </reaction>
    <physiologicalReaction direction="left-to-right" evidence="22">
        <dbReference type="Rhea" id="RHEA:60373"/>
    </physiologicalReaction>
</comment>
<keyword evidence="14 25" id="KW-1133">Transmembrane helix</keyword>
<dbReference type="Gene3D" id="1.10.510.10">
    <property type="entry name" value="Transferase(Phosphotransferase) domain 1"/>
    <property type="match status" value="1"/>
</dbReference>
<feature type="transmembrane region" description="Helical" evidence="25">
    <location>
        <begin position="469"/>
        <end position="493"/>
    </location>
</feature>
<dbReference type="Pfam" id="PF00083">
    <property type="entry name" value="Sugar_tr"/>
    <property type="match status" value="1"/>
</dbReference>
<feature type="transmembrane region" description="Helical" evidence="25">
    <location>
        <begin position="201"/>
        <end position="224"/>
    </location>
</feature>
<dbReference type="GO" id="GO:0005524">
    <property type="term" value="F:ATP binding"/>
    <property type="evidence" value="ECO:0007669"/>
    <property type="project" value="UniProtKB-UniRule"/>
</dbReference>
<evidence type="ECO:0000256" key="6">
    <source>
        <dbReference type="ARBA" id="ARBA00022448"/>
    </source>
</evidence>
<keyword evidence="9 25" id="KW-0812">Transmembrane</keyword>
<evidence type="ECO:0000256" key="7">
    <source>
        <dbReference type="ARBA" id="ARBA00022475"/>
    </source>
</evidence>
<dbReference type="InterPro" id="IPR002048">
    <property type="entry name" value="EF_hand_dom"/>
</dbReference>
<dbReference type="CDD" id="cd00051">
    <property type="entry name" value="EFh"/>
    <property type="match status" value="2"/>
</dbReference>
<dbReference type="Pfam" id="PF00036">
    <property type="entry name" value="EF-hand_1"/>
    <property type="match status" value="1"/>
</dbReference>
<dbReference type="InterPro" id="IPR011992">
    <property type="entry name" value="EF-hand-dom_pair"/>
</dbReference>
<dbReference type="STRING" id="65357.A0A024GQF1"/>
<dbReference type="InterPro" id="IPR020846">
    <property type="entry name" value="MFS_dom"/>
</dbReference>
<name>A0A024GQF1_9STRA</name>
<feature type="transmembrane region" description="Helical" evidence="25">
    <location>
        <begin position="505"/>
        <end position="524"/>
    </location>
</feature>
<keyword evidence="11" id="KW-0256">Endoplasmic reticulum</keyword>
<evidence type="ECO:0000256" key="1">
    <source>
        <dbReference type="ARBA" id="ARBA00004477"/>
    </source>
</evidence>
<keyword evidence="15 25" id="KW-0472">Membrane</keyword>
<feature type="domain" description="EF-hand" evidence="27">
    <location>
        <begin position="1250"/>
        <end position="1285"/>
    </location>
</feature>
<evidence type="ECO:0000256" key="22">
    <source>
        <dbReference type="ARBA" id="ARBA00044710"/>
    </source>
</evidence>
<comment type="similarity">
    <text evidence="4">Belongs to the EMC6 family.</text>
</comment>
<dbReference type="InParanoid" id="A0A024GQF1"/>